<name>A0ABV6LYC1_9ACTN</name>
<comment type="caution">
    <text evidence="3">The sequence shown here is derived from an EMBL/GenBank/DDBJ whole genome shotgun (WGS) entry which is preliminary data.</text>
</comment>
<gene>
    <name evidence="3" type="ORF">ACFFIA_07090</name>
</gene>
<evidence type="ECO:0000256" key="2">
    <source>
        <dbReference type="SAM" id="Phobius"/>
    </source>
</evidence>
<proteinExistence type="predicted"/>
<sequence>MAGGLLLDATSAPVTFLVAGGAGAVVTLAVAARLPAVLRGRDQPGAAADLGGRDPAASAAPGGRDQPGAADLGGGEAAAELRGRDQAELRGRDQAEVGGRDQAGAAELRGVTWRWAPSRTKRRLPARSRTWRISQATALTSAFLHP</sequence>
<evidence type="ECO:0000313" key="3">
    <source>
        <dbReference type="EMBL" id="MFC0527420.1"/>
    </source>
</evidence>
<keyword evidence="2" id="KW-0812">Transmembrane</keyword>
<keyword evidence="2" id="KW-0472">Membrane</keyword>
<accession>A0ABV6LYC1</accession>
<keyword evidence="2" id="KW-1133">Transmembrane helix</keyword>
<feature type="transmembrane region" description="Helical" evidence="2">
    <location>
        <begin position="12"/>
        <end position="32"/>
    </location>
</feature>
<evidence type="ECO:0000313" key="4">
    <source>
        <dbReference type="Proteomes" id="UP001589867"/>
    </source>
</evidence>
<dbReference type="RefSeq" id="WP_377247295.1">
    <property type="nucleotide sequence ID" value="NZ_JBHLUH010000009.1"/>
</dbReference>
<dbReference type="EMBL" id="JBHLUH010000009">
    <property type="protein sequence ID" value="MFC0527420.1"/>
    <property type="molecule type" value="Genomic_DNA"/>
</dbReference>
<feature type="compositionally biased region" description="Basic and acidic residues" evidence="1">
    <location>
        <begin position="79"/>
        <end position="99"/>
    </location>
</feature>
<protein>
    <recommendedName>
        <fullName evidence="5">Major facilitator superfamily (MFS) profile domain-containing protein</fullName>
    </recommendedName>
</protein>
<reference evidence="3 4" key="1">
    <citation type="submission" date="2024-09" db="EMBL/GenBank/DDBJ databases">
        <authorList>
            <person name="Sun Q."/>
            <person name="Mori K."/>
        </authorList>
    </citation>
    <scope>NUCLEOTIDE SEQUENCE [LARGE SCALE GENOMIC DNA]</scope>
    <source>
        <strain evidence="3 4">TBRC 3947</strain>
    </source>
</reference>
<evidence type="ECO:0000256" key="1">
    <source>
        <dbReference type="SAM" id="MobiDB-lite"/>
    </source>
</evidence>
<feature type="region of interest" description="Disordered" evidence="1">
    <location>
        <begin position="42"/>
        <end position="103"/>
    </location>
</feature>
<organism evidence="3 4">
    <name type="scientific">Phytohabitans kaempferiae</name>
    <dbReference type="NCBI Taxonomy" id="1620943"/>
    <lineage>
        <taxon>Bacteria</taxon>
        <taxon>Bacillati</taxon>
        <taxon>Actinomycetota</taxon>
        <taxon>Actinomycetes</taxon>
        <taxon>Micromonosporales</taxon>
        <taxon>Micromonosporaceae</taxon>
    </lineage>
</organism>
<keyword evidence="4" id="KW-1185">Reference proteome</keyword>
<evidence type="ECO:0008006" key="5">
    <source>
        <dbReference type="Google" id="ProtNLM"/>
    </source>
</evidence>
<dbReference type="Proteomes" id="UP001589867">
    <property type="component" value="Unassembled WGS sequence"/>
</dbReference>